<keyword evidence="3" id="KW-1185">Reference proteome</keyword>
<feature type="transmembrane region" description="Helical" evidence="1">
    <location>
        <begin position="12"/>
        <end position="32"/>
    </location>
</feature>
<evidence type="ECO:0000313" key="2">
    <source>
        <dbReference type="EMBL" id="SDN50085.1"/>
    </source>
</evidence>
<keyword evidence="1" id="KW-0812">Transmembrane</keyword>
<evidence type="ECO:0000313" key="3">
    <source>
        <dbReference type="Proteomes" id="UP000183376"/>
    </source>
</evidence>
<dbReference type="AlphaFoldDB" id="A0A1H0BWW7"/>
<proteinExistence type="predicted"/>
<organism evidence="2 3">
    <name type="scientific">Allokutzneria albata</name>
    <name type="common">Kibdelosporangium albatum</name>
    <dbReference type="NCBI Taxonomy" id="211114"/>
    <lineage>
        <taxon>Bacteria</taxon>
        <taxon>Bacillati</taxon>
        <taxon>Actinomycetota</taxon>
        <taxon>Actinomycetes</taxon>
        <taxon>Pseudonocardiales</taxon>
        <taxon>Pseudonocardiaceae</taxon>
        <taxon>Allokutzneria</taxon>
    </lineage>
</organism>
<gene>
    <name evidence="2" type="ORF">SAMN04489726_6891</name>
</gene>
<accession>A0A1H0BWW7</accession>
<keyword evidence="1" id="KW-1133">Transmembrane helix</keyword>
<protein>
    <submittedName>
        <fullName evidence="2">Uncharacterized protein</fullName>
    </submittedName>
</protein>
<name>A0A1H0BWW7_ALLAB</name>
<evidence type="ECO:0000256" key="1">
    <source>
        <dbReference type="SAM" id="Phobius"/>
    </source>
</evidence>
<sequence>MTNRPAWRTGFKIGYGLAMVLVLLVLATGELWDPAGSTVAQIIALLLTPAVLGGVPGIVVGLAIDLVRGRRTVAPQHLLPAAPERERDRDAWDRLLTQCEGPVHRAEAVTAALPPSAARDWLVQITAAMRAELPAARSLAETGKRLYPSNTPSITTRPVYLRLKAAAEQFAAAERRIAEVAGDLVAQPDLGRVDDQLRLLEQNLPHLRSPEA</sequence>
<reference evidence="2 3" key="1">
    <citation type="submission" date="2016-10" db="EMBL/GenBank/DDBJ databases">
        <authorList>
            <person name="de Groot N.N."/>
        </authorList>
    </citation>
    <scope>NUCLEOTIDE SEQUENCE [LARGE SCALE GENOMIC DNA]</scope>
    <source>
        <strain evidence="2 3">DSM 44149</strain>
    </source>
</reference>
<dbReference type="RefSeq" id="WP_030426571.1">
    <property type="nucleotide sequence ID" value="NZ_JOEF01000001.1"/>
</dbReference>
<dbReference type="OrthoDB" id="3696936at2"/>
<dbReference type="EMBL" id="LT629701">
    <property type="protein sequence ID" value="SDN50085.1"/>
    <property type="molecule type" value="Genomic_DNA"/>
</dbReference>
<dbReference type="Proteomes" id="UP000183376">
    <property type="component" value="Chromosome I"/>
</dbReference>
<dbReference type="eggNOG" id="ENOG50329D9">
    <property type="taxonomic scope" value="Bacteria"/>
</dbReference>
<keyword evidence="1" id="KW-0472">Membrane</keyword>
<feature type="transmembrane region" description="Helical" evidence="1">
    <location>
        <begin position="38"/>
        <end position="64"/>
    </location>
</feature>